<evidence type="ECO:0000313" key="3">
    <source>
        <dbReference type="EMBL" id="CAI5448605.1"/>
    </source>
</evidence>
<keyword evidence="2" id="KW-0732">Signal</keyword>
<feature type="transmembrane region" description="Helical" evidence="1">
    <location>
        <begin position="78"/>
        <end position="102"/>
    </location>
</feature>
<dbReference type="EMBL" id="CANHGI010000004">
    <property type="protein sequence ID" value="CAI5448605.1"/>
    <property type="molecule type" value="Genomic_DNA"/>
</dbReference>
<organism evidence="3 4">
    <name type="scientific">Caenorhabditis angaria</name>
    <dbReference type="NCBI Taxonomy" id="860376"/>
    <lineage>
        <taxon>Eukaryota</taxon>
        <taxon>Metazoa</taxon>
        <taxon>Ecdysozoa</taxon>
        <taxon>Nematoda</taxon>
        <taxon>Chromadorea</taxon>
        <taxon>Rhabditida</taxon>
        <taxon>Rhabditina</taxon>
        <taxon>Rhabditomorpha</taxon>
        <taxon>Rhabditoidea</taxon>
        <taxon>Rhabditidae</taxon>
        <taxon>Peloderinae</taxon>
        <taxon>Caenorhabditis</taxon>
    </lineage>
</organism>
<gene>
    <name evidence="3" type="ORF">CAMP_LOCUS11242</name>
</gene>
<evidence type="ECO:0000256" key="2">
    <source>
        <dbReference type="SAM" id="SignalP"/>
    </source>
</evidence>
<comment type="caution">
    <text evidence="3">The sequence shown here is derived from an EMBL/GenBank/DDBJ whole genome shotgun (WGS) entry which is preliminary data.</text>
</comment>
<dbReference type="InterPro" id="IPR022559">
    <property type="entry name" value="SUP-1-like"/>
</dbReference>
<dbReference type="AlphaFoldDB" id="A0A9P1INM8"/>
<accession>A0A9P1INM8</accession>
<dbReference type="PANTHER" id="PTHR34149:SF6">
    <property type="entry name" value="TRANSMEMBRANE PROTEIN"/>
    <property type="match status" value="1"/>
</dbReference>
<dbReference type="OrthoDB" id="5844979at2759"/>
<evidence type="ECO:0000313" key="4">
    <source>
        <dbReference type="Proteomes" id="UP001152747"/>
    </source>
</evidence>
<dbReference type="Proteomes" id="UP001152747">
    <property type="component" value="Unassembled WGS sequence"/>
</dbReference>
<dbReference type="PANTHER" id="PTHR34149">
    <property type="entry name" value="PROTEIN CBG11905-RELATED"/>
    <property type="match status" value="1"/>
</dbReference>
<protein>
    <submittedName>
        <fullName evidence="3">Uncharacterized protein</fullName>
    </submittedName>
</protein>
<keyword evidence="1" id="KW-0812">Transmembrane</keyword>
<reference evidence="3" key="1">
    <citation type="submission" date="2022-11" db="EMBL/GenBank/DDBJ databases">
        <authorList>
            <person name="Kikuchi T."/>
        </authorList>
    </citation>
    <scope>NUCLEOTIDE SEQUENCE</scope>
    <source>
        <strain evidence="3">PS1010</strain>
    </source>
</reference>
<keyword evidence="1" id="KW-1133">Transmembrane helix</keyword>
<keyword evidence="1" id="KW-0472">Membrane</keyword>
<evidence type="ECO:0000256" key="1">
    <source>
        <dbReference type="SAM" id="Phobius"/>
    </source>
</evidence>
<feature type="chain" id="PRO_5040181717" evidence="2">
    <location>
        <begin position="20"/>
        <end position="146"/>
    </location>
</feature>
<dbReference type="Pfam" id="PF10853">
    <property type="entry name" value="DUF2650"/>
    <property type="match status" value="1"/>
</dbReference>
<feature type="signal peptide" evidence="2">
    <location>
        <begin position="1"/>
        <end position="19"/>
    </location>
</feature>
<keyword evidence="4" id="KW-1185">Reference proteome</keyword>
<name>A0A9P1INM8_9PELO</name>
<proteinExistence type="predicted"/>
<sequence>MFLRLLLLIFSLFIDFIYSFSNFTDSNLTITTIFNIPTGLWCPTFEIGLKCPEETFLSYHKCCGNLNKDCCHHLKVEILILIIVLPISLITPTVIYIIHCLCHKKSKKSQKRENCEEEEPSMGRHKKVTILEADSMTKNSEDMVVL</sequence>